<reference evidence="1" key="1">
    <citation type="submission" date="2024-11" db="EMBL/GenBank/DDBJ databases">
        <title>Description of Massilia orientalis sp. nov., isolated from rhizosphere soil of Ageratina adenophora.</title>
        <authorList>
            <person name="Wang Y."/>
        </authorList>
    </citation>
    <scope>NUCLEOTIDE SEQUENCE</scope>
    <source>
        <strain evidence="1">YIM B02787</strain>
    </source>
</reference>
<gene>
    <name evidence="1" type="ORF">QPK29_009470</name>
</gene>
<protein>
    <submittedName>
        <fullName evidence="1">Redoxin domain-containing protein</fullName>
    </submittedName>
</protein>
<evidence type="ECO:0000313" key="2">
    <source>
        <dbReference type="Proteomes" id="UP001168096"/>
    </source>
</evidence>
<comment type="caution">
    <text evidence="1">The sequence shown here is derived from an EMBL/GenBank/DDBJ whole genome shotgun (WGS) entry which is preliminary data.</text>
</comment>
<proteinExistence type="predicted"/>
<evidence type="ECO:0000313" key="1">
    <source>
        <dbReference type="EMBL" id="MFJ1467938.1"/>
    </source>
</evidence>
<keyword evidence="2" id="KW-1185">Reference proteome</keyword>
<accession>A0ACC7M8N7</accession>
<dbReference type="Proteomes" id="UP001168096">
    <property type="component" value="Unassembled WGS sequence"/>
</dbReference>
<name>A0ACC7M8N7_9BURK</name>
<sequence length="209" mass="23802">MEPNKLAEPAIDPKSVRKRGRWMLWLVLLVCASPMIASYFTYYVIKPEKRNNYGTLIDQRAHPVPAMATTTLDGRPQALEQFKGKWVMLMVGPGACPDSCRKQLFALRQLRLMQGKEADRIERVWLITDREPLDTLIIREYDGTHMLRADGATVASWLPADTGTTPADHIYLIDPLGHLMMRFPKDPQLQEVRKVYKDINKLLKASAVG</sequence>
<organism evidence="1 2">
    <name type="scientific">Massilia orientalis</name>
    <dbReference type="NCBI Taxonomy" id="3050128"/>
    <lineage>
        <taxon>Bacteria</taxon>
        <taxon>Pseudomonadati</taxon>
        <taxon>Pseudomonadota</taxon>
        <taxon>Betaproteobacteria</taxon>
        <taxon>Burkholderiales</taxon>
        <taxon>Oxalobacteraceae</taxon>
        <taxon>Telluria group</taxon>
        <taxon>Massilia</taxon>
    </lineage>
</organism>
<dbReference type="EMBL" id="JASNRB020000005">
    <property type="protein sequence ID" value="MFJ1467938.1"/>
    <property type="molecule type" value="Genomic_DNA"/>
</dbReference>